<sequence length="141" mass="15819">MSIPNTALSVLRPIELRMLNTAIRASKGPKGSELFTVTRNTNTGHWNKPKFSLRKQAVIRKATMLVPIAGVKEPVFVPLPSLPTERKPLRTKLPKGTKADRTKAKREEAVAEKLAQMEKTLEAWRNAKRAEKLKAKPDLPF</sequence>
<feature type="coiled-coil region" evidence="1">
    <location>
        <begin position="107"/>
        <end position="134"/>
    </location>
</feature>
<keyword evidence="5" id="KW-1185">Reference proteome</keyword>
<evidence type="ECO:0000259" key="3">
    <source>
        <dbReference type="Pfam" id="PF18126"/>
    </source>
</evidence>
<name>A0A0L0RX86_ALLM3</name>
<organism evidence="4 5">
    <name type="scientific">Allomyces macrogynus (strain ATCC 38327)</name>
    <name type="common">Allomyces javanicus var. macrogynus</name>
    <dbReference type="NCBI Taxonomy" id="578462"/>
    <lineage>
        <taxon>Eukaryota</taxon>
        <taxon>Fungi</taxon>
        <taxon>Fungi incertae sedis</taxon>
        <taxon>Blastocladiomycota</taxon>
        <taxon>Blastocladiomycetes</taxon>
        <taxon>Blastocladiales</taxon>
        <taxon>Blastocladiaceae</taxon>
        <taxon>Allomyces</taxon>
    </lineage>
</organism>
<accession>A0A0L0RX86</accession>
<feature type="compositionally biased region" description="Basic and acidic residues" evidence="2">
    <location>
        <begin position="97"/>
        <end position="106"/>
    </location>
</feature>
<evidence type="ECO:0000313" key="5">
    <source>
        <dbReference type="Proteomes" id="UP000054350"/>
    </source>
</evidence>
<reference evidence="5" key="2">
    <citation type="submission" date="2009-11" db="EMBL/GenBank/DDBJ databases">
        <title>The Genome Sequence of Allomyces macrogynus strain ATCC 38327.</title>
        <authorList>
            <consortium name="The Broad Institute Genome Sequencing Platform"/>
            <person name="Russ C."/>
            <person name="Cuomo C."/>
            <person name="Shea T."/>
            <person name="Young S.K."/>
            <person name="Zeng Q."/>
            <person name="Koehrsen M."/>
            <person name="Haas B."/>
            <person name="Borodovsky M."/>
            <person name="Guigo R."/>
            <person name="Alvarado L."/>
            <person name="Berlin A."/>
            <person name="Borenstein D."/>
            <person name="Chen Z."/>
            <person name="Engels R."/>
            <person name="Freedman E."/>
            <person name="Gellesch M."/>
            <person name="Goldberg J."/>
            <person name="Griggs A."/>
            <person name="Gujja S."/>
            <person name="Heiman D."/>
            <person name="Hepburn T."/>
            <person name="Howarth C."/>
            <person name="Jen D."/>
            <person name="Larson L."/>
            <person name="Lewis B."/>
            <person name="Mehta T."/>
            <person name="Park D."/>
            <person name="Pearson M."/>
            <person name="Roberts A."/>
            <person name="Saif S."/>
            <person name="Shenoy N."/>
            <person name="Sisk P."/>
            <person name="Stolte C."/>
            <person name="Sykes S."/>
            <person name="Walk T."/>
            <person name="White J."/>
            <person name="Yandava C."/>
            <person name="Burger G."/>
            <person name="Gray M.W."/>
            <person name="Holland P.W.H."/>
            <person name="King N."/>
            <person name="Lang F.B.F."/>
            <person name="Roger A.J."/>
            <person name="Ruiz-Trillo I."/>
            <person name="Lander E."/>
            <person name="Nusbaum C."/>
        </authorList>
    </citation>
    <scope>NUCLEOTIDE SEQUENCE [LARGE SCALE GENOMIC DNA]</scope>
    <source>
        <strain evidence="5">ATCC 38327</strain>
    </source>
</reference>
<dbReference type="PANTHER" id="PTHR28041:SF1">
    <property type="entry name" value="LARGE RIBOSOMAL SUBUNIT PROTEIN ML59"/>
    <property type="match status" value="1"/>
</dbReference>
<feature type="domain" description="Large ribosomal subunit protein mL59" evidence="3">
    <location>
        <begin position="30"/>
        <end position="126"/>
    </location>
</feature>
<dbReference type="GO" id="GO:0005762">
    <property type="term" value="C:mitochondrial large ribosomal subunit"/>
    <property type="evidence" value="ECO:0007669"/>
    <property type="project" value="InterPro"/>
</dbReference>
<dbReference type="InterPro" id="IPR040922">
    <property type="entry name" value="Ribosomal_mL59_dom"/>
</dbReference>
<protein>
    <recommendedName>
        <fullName evidence="3">Large ribosomal subunit protein mL59 domain-containing protein</fullName>
    </recommendedName>
</protein>
<keyword evidence="1" id="KW-0175">Coiled coil</keyword>
<dbReference type="Proteomes" id="UP000054350">
    <property type="component" value="Unassembled WGS sequence"/>
</dbReference>
<evidence type="ECO:0000256" key="1">
    <source>
        <dbReference type="SAM" id="Coils"/>
    </source>
</evidence>
<dbReference type="AlphaFoldDB" id="A0A0L0RX86"/>
<feature type="region of interest" description="Disordered" evidence="2">
    <location>
        <begin position="80"/>
        <end position="106"/>
    </location>
</feature>
<dbReference type="InterPro" id="IPR037507">
    <property type="entry name" value="Ribosomal_mL59"/>
</dbReference>
<evidence type="ECO:0000313" key="4">
    <source>
        <dbReference type="EMBL" id="KNE54755.1"/>
    </source>
</evidence>
<dbReference type="VEuPathDB" id="FungiDB:AMAG_00711"/>
<dbReference type="GO" id="GO:0003735">
    <property type="term" value="F:structural constituent of ribosome"/>
    <property type="evidence" value="ECO:0007669"/>
    <property type="project" value="InterPro"/>
</dbReference>
<dbReference type="Pfam" id="PF18126">
    <property type="entry name" value="Mitoc_mL59"/>
    <property type="match status" value="1"/>
</dbReference>
<dbReference type="OrthoDB" id="18529at2759"/>
<evidence type="ECO:0000256" key="2">
    <source>
        <dbReference type="SAM" id="MobiDB-lite"/>
    </source>
</evidence>
<dbReference type="PANTHER" id="PTHR28041">
    <property type="entry name" value="54S RIBOSOMAL PROTEIN L25, MITOCHONDRIAL"/>
    <property type="match status" value="1"/>
</dbReference>
<dbReference type="EMBL" id="GG745328">
    <property type="protein sequence ID" value="KNE54755.1"/>
    <property type="molecule type" value="Genomic_DNA"/>
</dbReference>
<proteinExistence type="predicted"/>
<gene>
    <name evidence="4" type="ORF">AMAG_00711</name>
</gene>
<reference evidence="4 5" key="1">
    <citation type="submission" date="2009-11" db="EMBL/GenBank/DDBJ databases">
        <title>Annotation of Allomyces macrogynus ATCC 38327.</title>
        <authorList>
            <consortium name="The Broad Institute Genome Sequencing Platform"/>
            <person name="Russ C."/>
            <person name="Cuomo C."/>
            <person name="Burger G."/>
            <person name="Gray M.W."/>
            <person name="Holland P.W.H."/>
            <person name="King N."/>
            <person name="Lang F.B.F."/>
            <person name="Roger A.J."/>
            <person name="Ruiz-Trillo I."/>
            <person name="Young S.K."/>
            <person name="Zeng Q."/>
            <person name="Gargeya S."/>
            <person name="Fitzgerald M."/>
            <person name="Haas B."/>
            <person name="Abouelleil A."/>
            <person name="Alvarado L."/>
            <person name="Arachchi H.M."/>
            <person name="Berlin A."/>
            <person name="Chapman S.B."/>
            <person name="Gearin G."/>
            <person name="Goldberg J."/>
            <person name="Griggs A."/>
            <person name="Gujja S."/>
            <person name="Hansen M."/>
            <person name="Heiman D."/>
            <person name="Howarth C."/>
            <person name="Larimer J."/>
            <person name="Lui A."/>
            <person name="MacDonald P.J.P."/>
            <person name="McCowen C."/>
            <person name="Montmayeur A."/>
            <person name="Murphy C."/>
            <person name="Neiman D."/>
            <person name="Pearson M."/>
            <person name="Priest M."/>
            <person name="Roberts A."/>
            <person name="Saif S."/>
            <person name="Shea T."/>
            <person name="Sisk P."/>
            <person name="Stolte C."/>
            <person name="Sykes S."/>
            <person name="Wortman J."/>
            <person name="Nusbaum C."/>
            <person name="Birren B."/>
        </authorList>
    </citation>
    <scope>NUCLEOTIDE SEQUENCE [LARGE SCALE GENOMIC DNA]</scope>
    <source>
        <strain evidence="4 5">ATCC 38327</strain>
    </source>
</reference>